<dbReference type="SUPFAM" id="SSF48403">
    <property type="entry name" value="Ankyrin repeat"/>
    <property type="match status" value="1"/>
</dbReference>
<gene>
    <name evidence="5" type="ORF">ANN_00213</name>
</gene>
<evidence type="ECO:0000313" key="6">
    <source>
        <dbReference type="Proteomes" id="UP001148838"/>
    </source>
</evidence>
<proteinExistence type="predicted"/>
<evidence type="ECO:0000256" key="3">
    <source>
        <dbReference type="PROSITE-ProRule" id="PRU00023"/>
    </source>
</evidence>
<dbReference type="Proteomes" id="UP001148838">
    <property type="component" value="Unassembled WGS sequence"/>
</dbReference>
<dbReference type="PROSITE" id="PS50297">
    <property type="entry name" value="ANK_REP_REGION"/>
    <property type="match status" value="1"/>
</dbReference>
<dbReference type="Pfam" id="PF12796">
    <property type="entry name" value="Ank_2"/>
    <property type="match status" value="1"/>
</dbReference>
<comment type="caution">
    <text evidence="5">The sequence shown here is derived from an EMBL/GenBank/DDBJ whole genome shotgun (WGS) entry which is preliminary data.</text>
</comment>
<keyword evidence="6" id="KW-1185">Reference proteome</keyword>
<dbReference type="InterPro" id="IPR036770">
    <property type="entry name" value="Ankyrin_rpt-contain_sf"/>
</dbReference>
<keyword evidence="2 3" id="KW-0040">ANK repeat</keyword>
<evidence type="ECO:0000256" key="1">
    <source>
        <dbReference type="ARBA" id="ARBA00022737"/>
    </source>
</evidence>
<name>A0ABQ8TRZ9_PERAM</name>
<organism evidence="5 6">
    <name type="scientific">Periplaneta americana</name>
    <name type="common">American cockroach</name>
    <name type="synonym">Blatta americana</name>
    <dbReference type="NCBI Taxonomy" id="6978"/>
    <lineage>
        <taxon>Eukaryota</taxon>
        <taxon>Metazoa</taxon>
        <taxon>Ecdysozoa</taxon>
        <taxon>Arthropoda</taxon>
        <taxon>Hexapoda</taxon>
        <taxon>Insecta</taxon>
        <taxon>Pterygota</taxon>
        <taxon>Neoptera</taxon>
        <taxon>Polyneoptera</taxon>
        <taxon>Dictyoptera</taxon>
        <taxon>Blattodea</taxon>
        <taxon>Blattoidea</taxon>
        <taxon>Blattidae</taxon>
        <taxon>Blattinae</taxon>
        <taxon>Periplaneta</taxon>
    </lineage>
</organism>
<dbReference type="Gene3D" id="1.25.40.20">
    <property type="entry name" value="Ankyrin repeat-containing domain"/>
    <property type="match status" value="1"/>
</dbReference>
<feature type="coiled-coil region" evidence="4">
    <location>
        <begin position="278"/>
        <end position="305"/>
    </location>
</feature>
<feature type="coiled-coil region" evidence="4">
    <location>
        <begin position="331"/>
        <end position="449"/>
    </location>
</feature>
<sequence>MSESQREDKLLEAAETGNVTLTETLLLLGTNVSARDAMLNTPLHLAAYYGHTDVVRLLINGGAEIDTRKSNGYTPLHLAVSSDSAADMSINANLKQTSVILYEGGNYAQAKILPARNSSTVCVVSENIGLGSALTLVCDDNFMKQVKVIFTNLAGFSSFFSKSSKLECLFESIMDNEDCEWNDETVVEKQFIPLFNSYFLDAMVTNNTVPQLQEGTGFPAPLQLLLLQFLSLALNHVNLSKEGGKSAQEWKNSFLPVNETKDNLFRLEDMVGRILSKRDLQQSHLERLENKIQLLESKIDNMFMAVVKGRDDKTDLLSKLKLQDFEIMYQFQEQGKKLNALQDKLKEENDKIHRTISHFEEELQGLKSNLQGQPKNIKSNAEEEIDNLGSKLLEKLNTLESNLQVKLEILESNLDNKLTTQSESLQFTVSRLEEELKRQEKFVEDKVQTVLKSITNIEKIEFQSQAENSQCQSQMIALSSKYQSVTKELNNSQYVFPNSSHSCHYRRYRTYRHVLFRMNAVLASQLLCLLDYTPELRKCRKIEFSRLIG</sequence>
<dbReference type="EMBL" id="JAJSOF020000003">
    <property type="protein sequence ID" value="KAJ4448822.1"/>
    <property type="molecule type" value="Genomic_DNA"/>
</dbReference>
<reference evidence="5 6" key="1">
    <citation type="journal article" date="2022" name="Allergy">
        <title>Genome assembly and annotation of Periplaneta americana reveal a comprehensive cockroach allergen profile.</title>
        <authorList>
            <person name="Wang L."/>
            <person name="Xiong Q."/>
            <person name="Saelim N."/>
            <person name="Wang L."/>
            <person name="Nong W."/>
            <person name="Wan A.T."/>
            <person name="Shi M."/>
            <person name="Liu X."/>
            <person name="Cao Q."/>
            <person name="Hui J.H.L."/>
            <person name="Sookrung N."/>
            <person name="Leung T.F."/>
            <person name="Tungtrongchitr A."/>
            <person name="Tsui S.K.W."/>
        </authorList>
    </citation>
    <scope>NUCLEOTIDE SEQUENCE [LARGE SCALE GENOMIC DNA]</scope>
    <source>
        <strain evidence="5">PWHHKU_190912</strain>
    </source>
</reference>
<dbReference type="PROSITE" id="PS50088">
    <property type="entry name" value="ANK_REPEAT"/>
    <property type="match status" value="1"/>
</dbReference>
<dbReference type="SMART" id="SM00248">
    <property type="entry name" value="ANK"/>
    <property type="match status" value="3"/>
</dbReference>
<keyword evidence="4" id="KW-0175">Coiled coil</keyword>
<evidence type="ECO:0000256" key="4">
    <source>
        <dbReference type="SAM" id="Coils"/>
    </source>
</evidence>
<evidence type="ECO:0000313" key="5">
    <source>
        <dbReference type="EMBL" id="KAJ4448822.1"/>
    </source>
</evidence>
<evidence type="ECO:0000256" key="2">
    <source>
        <dbReference type="ARBA" id="ARBA00023043"/>
    </source>
</evidence>
<feature type="repeat" description="ANK" evidence="3">
    <location>
        <begin position="38"/>
        <end position="70"/>
    </location>
</feature>
<protein>
    <submittedName>
        <fullName evidence="5">Uncharacterized protein</fullName>
    </submittedName>
</protein>
<accession>A0ABQ8TRZ9</accession>
<keyword evidence="1" id="KW-0677">Repeat</keyword>
<dbReference type="InterPro" id="IPR002110">
    <property type="entry name" value="Ankyrin_rpt"/>
</dbReference>
<dbReference type="PANTHER" id="PTHR24171">
    <property type="entry name" value="ANKYRIN REPEAT DOMAIN-CONTAINING PROTEIN 39-RELATED"/>
    <property type="match status" value="1"/>
</dbReference>